<dbReference type="AlphaFoldDB" id="A0AA88SC05"/>
<dbReference type="EMBL" id="JAVHJS010000016">
    <property type="protein sequence ID" value="KAK2832323.1"/>
    <property type="molecule type" value="Genomic_DNA"/>
</dbReference>
<dbReference type="Proteomes" id="UP001187315">
    <property type="component" value="Unassembled WGS sequence"/>
</dbReference>
<proteinExistence type="predicted"/>
<gene>
    <name evidence="1" type="ORF">Q7C36_015785</name>
</gene>
<evidence type="ECO:0000313" key="1">
    <source>
        <dbReference type="EMBL" id="KAK2832323.1"/>
    </source>
</evidence>
<keyword evidence="2" id="KW-1185">Reference proteome</keyword>
<accession>A0AA88SC05</accession>
<organism evidence="1 2">
    <name type="scientific">Tachysurus vachellii</name>
    <name type="common">Darkbarbel catfish</name>
    <name type="synonym">Pelteobagrus vachellii</name>
    <dbReference type="NCBI Taxonomy" id="175792"/>
    <lineage>
        <taxon>Eukaryota</taxon>
        <taxon>Metazoa</taxon>
        <taxon>Chordata</taxon>
        <taxon>Craniata</taxon>
        <taxon>Vertebrata</taxon>
        <taxon>Euteleostomi</taxon>
        <taxon>Actinopterygii</taxon>
        <taxon>Neopterygii</taxon>
        <taxon>Teleostei</taxon>
        <taxon>Ostariophysi</taxon>
        <taxon>Siluriformes</taxon>
        <taxon>Bagridae</taxon>
        <taxon>Tachysurus</taxon>
    </lineage>
</organism>
<evidence type="ECO:0000313" key="2">
    <source>
        <dbReference type="Proteomes" id="UP001187315"/>
    </source>
</evidence>
<reference evidence="1" key="1">
    <citation type="submission" date="2023-08" db="EMBL/GenBank/DDBJ databases">
        <title>Pelteobagrus vachellii genome.</title>
        <authorList>
            <person name="Liu H."/>
        </authorList>
    </citation>
    <scope>NUCLEOTIDE SEQUENCE</scope>
    <source>
        <strain evidence="1">PRFRI_2022a</strain>
        <tissue evidence="1">Muscle</tissue>
    </source>
</reference>
<sequence length="87" mass="9191">MYTSILPAAAEVVQELNQGPSLELLTRPVDIESSKHSLWDVLLGGQPESQMKVTCVNSSVWILGGERRGAGPGSAGGLLSLMATRLN</sequence>
<name>A0AA88SC05_TACVA</name>
<protein>
    <submittedName>
        <fullName evidence="1">Uncharacterized protein</fullName>
    </submittedName>
</protein>
<comment type="caution">
    <text evidence="1">The sequence shown here is derived from an EMBL/GenBank/DDBJ whole genome shotgun (WGS) entry which is preliminary data.</text>
</comment>